<evidence type="ECO:0000313" key="2">
    <source>
        <dbReference type="EMBL" id="NWB46005.1"/>
    </source>
</evidence>
<dbReference type="SUPFAM" id="SSF103515">
    <property type="entry name" value="Autotransporter"/>
    <property type="match status" value="1"/>
</dbReference>
<gene>
    <name evidence="2" type="ORF">HX829_05825</name>
</gene>
<reference evidence="2 3" key="1">
    <citation type="submission" date="2020-04" db="EMBL/GenBank/DDBJ databases">
        <title>Molecular characterization of pseudomonads from Agaricus bisporus reveal novel blotch 2 pathogens in Western Europe.</title>
        <authorList>
            <person name="Taparia T."/>
            <person name="Krijger M."/>
            <person name="Haynes E."/>
            <person name="Elpinstone J.G."/>
            <person name="Noble R."/>
            <person name="Van Der Wolf J."/>
        </authorList>
    </citation>
    <scope>NUCLEOTIDE SEQUENCE [LARGE SCALE GENOMIC DNA]</scope>
    <source>
        <strain evidence="2 3">F1001</strain>
    </source>
</reference>
<evidence type="ECO:0000313" key="3">
    <source>
        <dbReference type="Proteomes" id="UP000582981"/>
    </source>
</evidence>
<dbReference type="InterPro" id="IPR036709">
    <property type="entry name" value="Autotransporte_beta_dom_sf"/>
</dbReference>
<protein>
    <submittedName>
        <fullName evidence="2">Autotransporter domain-containing protein</fullName>
    </submittedName>
</protein>
<comment type="caution">
    <text evidence="2">The sequence shown here is derived from an EMBL/GenBank/DDBJ whole genome shotgun (WGS) entry which is preliminary data.</text>
</comment>
<proteinExistence type="predicted"/>
<accession>A0A7Y8BJH8</accession>
<evidence type="ECO:0000259" key="1">
    <source>
        <dbReference type="Pfam" id="PF03797"/>
    </source>
</evidence>
<organism evidence="2 3">
    <name type="scientific">Pseudomonas gingeri</name>
    <dbReference type="NCBI Taxonomy" id="117681"/>
    <lineage>
        <taxon>Bacteria</taxon>
        <taxon>Pseudomonadati</taxon>
        <taxon>Pseudomonadota</taxon>
        <taxon>Gammaproteobacteria</taxon>
        <taxon>Pseudomonadales</taxon>
        <taxon>Pseudomonadaceae</taxon>
        <taxon>Pseudomonas</taxon>
    </lineage>
</organism>
<dbReference type="Gene3D" id="2.40.128.130">
    <property type="entry name" value="Autotransporter beta-domain"/>
    <property type="match status" value="1"/>
</dbReference>
<dbReference type="AlphaFoldDB" id="A0A7Y8BJH8"/>
<name>A0A7Y8BJH8_9PSED</name>
<dbReference type="EMBL" id="JACAPU010000007">
    <property type="protein sequence ID" value="NWB46005.1"/>
    <property type="molecule type" value="Genomic_DNA"/>
</dbReference>
<feature type="domain" description="Autotransporter" evidence="1">
    <location>
        <begin position="18"/>
        <end position="82"/>
    </location>
</feature>
<dbReference type="Pfam" id="PF03797">
    <property type="entry name" value="Autotransporter"/>
    <property type="match status" value="1"/>
</dbReference>
<dbReference type="InterPro" id="IPR005546">
    <property type="entry name" value="Autotransporte_beta"/>
</dbReference>
<dbReference type="Proteomes" id="UP000582981">
    <property type="component" value="Unassembled WGS sequence"/>
</dbReference>
<sequence length="102" mass="10850">MTSQRHGVLFFFGDINVPSVQLTWRHEYHGNGLQSVANFAADTSGATSFTSPGAKAIADTGVLALGVTLLRSENLSLGAKYTLEAASDCTANTGDVQVRWNF</sequence>